<evidence type="ECO:0000256" key="1">
    <source>
        <dbReference type="SAM" id="MobiDB-lite"/>
    </source>
</evidence>
<reference evidence="4" key="2">
    <citation type="submission" date="2010-05" db="EMBL/GenBank/DDBJ databases">
        <title>The genome sequence of Magnaporthe poae strain ATCC 64411.</title>
        <authorList>
            <person name="Ma L.-J."/>
            <person name="Dead R."/>
            <person name="Young S."/>
            <person name="Zeng Q."/>
            <person name="Koehrsen M."/>
            <person name="Alvarado L."/>
            <person name="Berlin A."/>
            <person name="Chapman S.B."/>
            <person name="Chen Z."/>
            <person name="Freedman E."/>
            <person name="Gellesch M."/>
            <person name="Goldberg J."/>
            <person name="Griggs A."/>
            <person name="Gujja S."/>
            <person name="Heilman E.R."/>
            <person name="Heiman D."/>
            <person name="Hepburn T."/>
            <person name="Howarth C."/>
            <person name="Jen D."/>
            <person name="Larson L."/>
            <person name="Mehta T."/>
            <person name="Neiman D."/>
            <person name="Pearson M."/>
            <person name="Roberts A."/>
            <person name="Saif S."/>
            <person name="Shea T."/>
            <person name="Shenoy N."/>
            <person name="Sisk P."/>
            <person name="Stolte C."/>
            <person name="Sykes S."/>
            <person name="Walk T."/>
            <person name="White J."/>
            <person name="Yandava C."/>
            <person name="Haas B."/>
            <person name="Nusbaum C."/>
            <person name="Birren B."/>
        </authorList>
    </citation>
    <scope>NUCLEOTIDE SEQUENCE [LARGE SCALE GENOMIC DNA]</scope>
    <source>
        <strain evidence="4">ATCC 64411 / 73-15</strain>
    </source>
</reference>
<evidence type="ECO:0000313" key="3">
    <source>
        <dbReference type="EnsemblFungi" id="MAPG_11365T0"/>
    </source>
</evidence>
<name>A0A0C4EF30_MAGP6</name>
<dbReference type="EMBL" id="GL876980">
    <property type="protein sequence ID" value="KLU92419.1"/>
    <property type="molecule type" value="Genomic_DNA"/>
</dbReference>
<gene>
    <name evidence="2" type="ORF">MAPG_11365</name>
</gene>
<keyword evidence="4" id="KW-1185">Reference proteome</keyword>
<dbReference type="EMBL" id="ADBL01002798">
    <property type="status" value="NOT_ANNOTATED_CDS"/>
    <property type="molecule type" value="Genomic_DNA"/>
</dbReference>
<reference evidence="3" key="4">
    <citation type="journal article" date="2015" name="G3 (Bethesda)">
        <title>Genome sequences of three phytopathogenic species of the Magnaporthaceae family of fungi.</title>
        <authorList>
            <person name="Okagaki L.H."/>
            <person name="Nunes C.C."/>
            <person name="Sailsbery J."/>
            <person name="Clay B."/>
            <person name="Brown D."/>
            <person name="John T."/>
            <person name="Oh Y."/>
            <person name="Young N."/>
            <person name="Fitzgerald M."/>
            <person name="Haas B.J."/>
            <person name="Zeng Q."/>
            <person name="Young S."/>
            <person name="Adiconis X."/>
            <person name="Fan L."/>
            <person name="Levin J.Z."/>
            <person name="Mitchell T.K."/>
            <person name="Okubara P.A."/>
            <person name="Farman M.L."/>
            <person name="Kohn L.M."/>
            <person name="Birren B."/>
            <person name="Ma L.-J."/>
            <person name="Dean R.A."/>
        </authorList>
    </citation>
    <scope>NUCLEOTIDE SEQUENCE</scope>
    <source>
        <strain evidence="3">ATCC 64411 / 73-15</strain>
    </source>
</reference>
<reference evidence="3" key="5">
    <citation type="submission" date="2015-06" db="UniProtKB">
        <authorList>
            <consortium name="EnsemblFungi"/>
        </authorList>
    </citation>
    <scope>IDENTIFICATION</scope>
    <source>
        <strain evidence="3">ATCC 64411</strain>
    </source>
</reference>
<dbReference type="EnsemblFungi" id="MAPG_11365T0">
    <property type="protein sequence ID" value="MAPG_11365T0"/>
    <property type="gene ID" value="MAPG_11365"/>
</dbReference>
<proteinExistence type="predicted"/>
<accession>A0A0C4EF30</accession>
<dbReference type="Proteomes" id="UP000011715">
    <property type="component" value="Unassembled WGS sequence"/>
</dbReference>
<reference evidence="2" key="1">
    <citation type="submission" date="2010-05" db="EMBL/GenBank/DDBJ databases">
        <title>The Genome Sequence of Magnaporthe poae strain ATCC 64411.</title>
        <authorList>
            <consortium name="The Broad Institute Genome Sequencing Platform"/>
            <consortium name="Broad Institute Genome Sequencing Center for Infectious Disease"/>
            <person name="Ma L.-J."/>
            <person name="Dead R."/>
            <person name="Young S."/>
            <person name="Zeng Q."/>
            <person name="Koehrsen M."/>
            <person name="Alvarado L."/>
            <person name="Berlin A."/>
            <person name="Chapman S.B."/>
            <person name="Chen Z."/>
            <person name="Freedman E."/>
            <person name="Gellesch M."/>
            <person name="Goldberg J."/>
            <person name="Griggs A."/>
            <person name="Gujja S."/>
            <person name="Heilman E.R."/>
            <person name="Heiman D."/>
            <person name="Hepburn T."/>
            <person name="Howarth C."/>
            <person name="Jen D."/>
            <person name="Larson L."/>
            <person name="Mehta T."/>
            <person name="Neiman D."/>
            <person name="Pearson M."/>
            <person name="Roberts A."/>
            <person name="Saif S."/>
            <person name="Shea T."/>
            <person name="Shenoy N."/>
            <person name="Sisk P."/>
            <person name="Stolte C."/>
            <person name="Sykes S."/>
            <person name="Walk T."/>
            <person name="White J."/>
            <person name="Yandava C."/>
            <person name="Haas B."/>
            <person name="Nusbaum C."/>
            <person name="Birren B."/>
        </authorList>
    </citation>
    <scope>NUCLEOTIDE SEQUENCE</scope>
    <source>
        <strain evidence="2">ATCC 64411</strain>
    </source>
</reference>
<evidence type="ECO:0000313" key="2">
    <source>
        <dbReference type="EMBL" id="KLU92419.1"/>
    </source>
</evidence>
<evidence type="ECO:0000313" key="4">
    <source>
        <dbReference type="Proteomes" id="UP000011715"/>
    </source>
</evidence>
<reference evidence="2" key="3">
    <citation type="submission" date="2011-03" db="EMBL/GenBank/DDBJ databases">
        <title>Annotation of Magnaporthe poae ATCC 64411.</title>
        <authorList>
            <person name="Ma L.-J."/>
            <person name="Dead R."/>
            <person name="Young S.K."/>
            <person name="Zeng Q."/>
            <person name="Gargeya S."/>
            <person name="Fitzgerald M."/>
            <person name="Haas B."/>
            <person name="Abouelleil A."/>
            <person name="Alvarado L."/>
            <person name="Arachchi H.M."/>
            <person name="Berlin A."/>
            <person name="Brown A."/>
            <person name="Chapman S.B."/>
            <person name="Chen Z."/>
            <person name="Dunbar C."/>
            <person name="Freedman E."/>
            <person name="Gearin G."/>
            <person name="Gellesch M."/>
            <person name="Goldberg J."/>
            <person name="Griggs A."/>
            <person name="Gujja S."/>
            <person name="Heiman D."/>
            <person name="Howarth C."/>
            <person name="Larson L."/>
            <person name="Lui A."/>
            <person name="MacDonald P.J.P."/>
            <person name="Mehta T."/>
            <person name="Montmayeur A."/>
            <person name="Murphy C."/>
            <person name="Neiman D."/>
            <person name="Pearson M."/>
            <person name="Priest M."/>
            <person name="Roberts A."/>
            <person name="Saif S."/>
            <person name="Shea T."/>
            <person name="Shenoy N."/>
            <person name="Sisk P."/>
            <person name="Stolte C."/>
            <person name="Sykes S."/>
            <person name="Yandava C."/>
            <person name="Wortman J."/>
            <person name="Nusbaum C."/>
            <person name="Birren B."/>
        </authorList>
    </citation>
    <scope>NUCLEOTIDE SEQUENCE</scope>
    <source>
        <strain evidence="2">ATCC 64411</strain>
    </source>
</reference>
<sequence>MASVSWDPVRSWVDWAAEDRGEAHTFLAEGTGHGNFTAYHERFGHPWKPHHNCGPSTLDQKATAGTPAGKSRSG</sequence>
<dbReference type="AlphaFoldDB" id="A0A0C4EF30"/>
<dbReference type="VEuPathDB" id="FungiDB:MAPG_11365"/>
<protein>
    <submittedName>
        <fullName evidence="2 3">Uncharacterized protein</fullName>
    </submittedName>
</protein>
<feature type="region of interest" description="Disordered" evidence="1">
    <location>
        <begin position="52"/>
        <end position="74"/>
    </location>
</feature>
<organism evidence="3 4">
    <name type="scientific">Magnaporthiopsis poae (strain ATCC 64411 / 73-15)</name>
    <name type="common">Kentucky bluegrass fungus</name>
    <name type="synonym">Magnaporthe poae</name>
    <dbReference type="NCBI Taxonomy" id="644358"/>
    <lineage>
        <taxon>Eukaryota</taxon>
        <taxon>Fungi</taxon>
        <taxon>Dikarya</taxon>
        <taxon>Ascomycota</taxon>
        <taxon>Pezizomycotina</taxon>
        <taxon>Sordariomycetes</taxon>
        <taxon>Sordariomycetidae</taxon>
        <taxon>Magnaporthales</taxon>
        <taxon>Magnaporthaceae</taxon>
        <taxon>Magnaporthiopsis</taxon>
    </lineage>
</organism>